<keyword evidence="2" id="KW-1185">Reference proteome</keyword>
<accession>A0A3M7QW49</accession>
<reference evidence="1 2" key="1">
    <citation type="journal article" date="2018" name="Sci. Rep.">
        <title>Genomic signatures of local adaptation to the degree of environmental predictability in rotifers.</title>
        <authorList>
            <person name="Franch-Gras L."/>
            <person name="Hahn C."/>
            <person name="Garcia-Roger E.M."/>
            <person name="Carmona M.J."/>
            <person name="Serra M."/>
            <person name="Gomez A."/>
        </authorList>
    </citation>
    <scope>NUCLEOTIDE SEQUENCE [LARGE SCALE GENOMIC DNA]</scope>
    <source>
        <strain evidence="1">HYR1</strain>
    </source>
</reference>
<evidence type="ECO:0000313" key="2">
    <source>
        <dbReference type="Proteomes" id="UP000276133"/>
    </source>
</evidence>
<organism evidence="1 2">
    <name type="scientific">Brachionus plicatilis</name>
    <name type="common">Marine rotifer</name>
    <name type="synonym">Brachionus muelleri</name>
    <dbReference type="NCBI Taxonomy" id="10195"/>
    <lineage>
        <taxon>Eukaryota</taxon>
        <taxon>Metazoa</taxon>
        <taxon>Spiralia</taxon>
        <taxon>Gnathifera</taxon>
        <taxon>Rotifera</taxon>
        <taxon>Eurotatoria</taxon>
        <taxon>Monogononta</taxon>
        <taxon>Pseudotrocha</taxon>
        <taxon>Ploima</taxon>
        <taxon>Brachionidae</taxon>
        <taxon>Brachionus</taxon>
    </lineage>
</organism>
<dbReference type="Proteomes" id="UP000276133">
    <property type="component" value="Unassembled WGS sequence"/>
</dbReference>
<proteinExistence type="predicted"/>
<dbReference type="EMBL" id="REGN01004975">
    <property type="protein sequence ID" value="RNA15341.1"/>
    <property type="molecule type" value="Genomic_DNA"/>
</dbReference>
<name>A0A3M7QW49_BRAPC</name>
<gene>
    <name evidence="1" type="ORF">BpHYR1_010784</name>
</gene>
<sequence>MLKLQQNSDIWQIYCIKQPKISLILNFNYVNQNDKNLFANIYGVFFCRILLLHCIKKDKVRFDLNLRFNIS</sequence>
<comment type="caution">
    <text evidence="1">The sequence shown here is derived from an EMBL/GenBank/DDBJ whole genome shotgun (WGS) entry which is preliminary data.</text>
</comment>
<evidence type="ECO:0000313" key="1">
    <source>
        <dbReference type="EMBL" id="RNA15341.1"/>
    </source>
</evidence>
<dbReference type="AlphaFoldDB" id="A0A3M7QW49"/>
<protein>
    <submittedName>
        <fullName evidence="1">Uncharacterized protein</fullName>
    </submittedName>
</protein>